<evidence type="ECO:0000313" key="2">
    <source>
        <dbReference type="EMBL" id="QJB04855.1"/>
    </source>
</evidence>
<dbReference type="GO" id="GO:0016740">
    <property type="term" value="F:transferase activity"/>
    <property type="evidence" value="ECO:0007669"/>
    <property type="project" value="UniProtKB-KW"/>
</dbReference>
<name>A0A6M3M5K1_9ZZZZ</name>
<evidence type="ECO:0000313" key="1">
    <source>
        <dbReference type="EMBL" id="QJB01015.1"/>
    </source>
</evidence>
<dbReference type="Pfam" id="PF13692">
    <property type="entry name" value="Glyco_trans_1_4"/>
    <property type="match status" value="1"/>
</dbReference>
<dbReference type="SUPFAM" id="SSF53756">
    <property type="entry name" value="UDP-Glycosyltransferase/glycogen phosphorylase"/>
    <property type="match status" value="1"/>
</dbReference>
<sequence length="375" mass="41188">MTAKRPRVVVSNYGVGDNSVLLVNKGILDGVRAAGLLEGDIVWRGPVGNDRYGYEQQAATALRRHVEVYGAPDMVVGQACFALALFRVAEQACPDAVRVLQRDSTHERTCKELVDAEMVRCDLPISADWGNVTHSEAEYESAHVITVLSHWVERTFIDRGMGRKLVYVGPQTAELMRWRPGERPDDGVDFRVMVAGQMRVAKGTHMACRAWSRMGGGADDQLVFSGHPEPQAGTPERLFIDNEVKEAQANGNVRVIGWGRLEEMPLRYAACDVYCLPSFQEGSSMTCVEAMLCGRPVVATENSGSDLLEEHNGEVGFMVPAGDDKALADAFEVYRRDPELRRRHGTKAREVAMEAGGSGRFAAGYARALENVWSG</sequence>
<organism evidence="1">
    <name type="scientific">viral metagenome</name>
    <dbReference type="NCBI Taxonomy" id="1070528"/>
    <lineage>
        <taxon>unclassified sequences</taxon>
        <taxon>metagenomes</taxon>
        <taxon>organismal metagenomes</taxon>
    </lineage>
</organism>
<dbReference type="PANTHER" id="PTHR12526">
    <property type="entry name" value="GLYCOSYLTRANSFERASE"/>
    <property type="match status" value="1"/>
</dbReference>
<reference evidence="1" key="1">
    <citation type="submission" date="2020-03" db="EMBL/GenBank/DDBJ databases">
        <title>The deep terrestrial virosphere.</title>
        <authorList>
            <person name="Holmfeldt K."/>
            <person name="Nilsson E."/>
            <person name="Simone D."/>
            <person name="Lopez-Fernandez M."/>
            <person name="Wu X."/>
            <person name="de Brujin I."/>
            <person name="Lundin D."/>
            <person name="Andersson A."/>
            <person name="Bertilsson S."/>
            <person name="Dopson M."/>
        </authorList>
    </citation>
    <scope>NUCLEOTIDE SEQUENCE</scope>
    <source>
        <strain evidence="1">MM171A00153</strain>
        <strain evidence="2">MM171B00165</strain>
    </source>
</reference>
<dbReference type="CDD" id="cd03801">
    <property type="entry name" value="GT4_PimA-like"/>
    <property type="match status" value="1"/>
</dbReference>
<dbReference type="AlphaFoldDB" id="A0A6M3M5K1"/>
<accession>A0A6M3M5K1</accession>
<dbReference type="EMBL" id="MT143704">
    <property type="protein sequence ID" value="QJB01015.1"/>
    <property type="molecule type" value="Genomic_DNA"/>
</dbReference>
<dbReference type="Gene3D" id="3.40.50.2000">
    <property type="entry name" value="Glycogen Phosphorylase B"/>
    <property type="match status" value="1"/>
</dbReference>
<protein>
    <submittedName>
        <fullName evidence="1">Putative glycosyltransferase</fullName>
    </submittedName>
</protein>
<dbReference type="EMBL" id="MT143891">
    <property type="protein sequence ID" value="QJB04855.1"/>
    <property type="molecule type" value="Genomic_DNA"/>
</dbReference>
<gene>
    <name evidence="1" type="ORF">MM171A00153_0034</name>
    <name evidence="2" type="ORF">MM171B00165_0031</name>
</gene>
<proteinExistence type="predicted"/>
<keyword evidence="1" id="KW-0808">Transferase</keyword>